<dbReference type="SUPFAM" id="SSF55486">
    <property type="entry name" value="Metalloproteases ('zincins'), catalytic domain"/>
    <property type="match status" value="1"/>
</dbReference>
<evidence type="ECO:0000313" key="5">
    <source>
        <dbReference type="Proteomes" id="UP000479531"/>
    </source>
</evidence>
<keyword evidence="1 2" id="KW-0479">Metal-binding</keyword>
<keyword evidence="1" id="KW-0645">Protease</keyword>
<accession>A0A6L6XFE9</accession>
<evidence type="ECO:0000256" key="2">
    <source>
        <dbReference type="PIRSR" id="PIRSR006615-1"/>
    </source>
</evidence>
<keyword evidence="1" id="KW-0378">Hydrolase</keyword>
<comment type="caution">
    <text evidence="4">The sequence shown here is derived from an EMBL/GenBank/DDBJ whole genome shotgun (WGS) entry which is preliminary data.</text>
</comment>
<dbReference type="PANTHER" id="PTHR34217:SF1">
    <property type="entry name" value="CARBOXYPEPTIDASE 1"/>
    <property type="match status" value="1"/>
</dbReference>
<feature type="binding site" evidence="2">
    <location>
        <position position="268"/>
    </location>
    <ligand>
        <name>Zn(2+)</name>
        <dbReference type="ChEBI" id="CHEBI:29105"/>
        <note>catalytic</note>
    </ligand>
</feature>
<dbReference type="GO" id="GO:0006508">
    <property type="term" value="P:proteolysis"/>
    <property type="evidence" value="ECO:0007669"/>
    <property type="project" value="UniProtKB-UniRule"/>
</dbReference>
<dbReference type="InterPro" id="IPR001333">
    <property type="entry name" value="Peptidase_M32_Taq"/>
</dbReference>
<keyword evidence="1" id="KW-0482">Metalloprotease</keyword>
<evidence type="ECO:0000313" key="4">
    <source>
        <dbReference type="EMBL" id="MVQ45583.1"/>
    </source>
</evidence>
<reference evidence="4 5" key="1">
    <citation type="submission" date="2019-10" db="EMBL/GenBank/DDBJ databases">
        <title>Roseburia spp. ameliorate alcoholic fatty liver via restoration of gut barrier function.</title>
        <authorList>
            <person name="Seo B."/>
            <person name="Ko G."/>
        </authorList>
    </citation>
    <scope>NUCLEOTIDE SEQUENCE [LARGE SCALE GENOMIC DNA]</scope>
    <source>
        <strain evidence="4 5">SNUG30017</strain>
    </source>
</reference>
<dbReference type="AlphaFoldDB" id="A0A6L6XFE9"/>
<name>A0A6L6XFE9_9FIRM</name>
<dbReference type="GO" id="GO:0004181">
    <property type="term" value="F:metallocarboxypeptidase activity"/>
    <property type="evidence" value="ECO:0007669"/>
    <property type="project" value="UniProtKB-UniRule"/>
</dbReference>
<dbReference type="Proteomes" id="UP000479531">
    <property type="component" value="Unassembled WGS sequence"/>
</dbReference>
<comment type="cofactor">
    <cofactor evidence="2">
        <name>Zn(2+)</name>
        <dbReference type="ChEBI" id="CHEBI:29105"/>
    </cofactor>
    <text evidence="2">Binds 1 zinc ion per subunit.</text>
</comment>
<proteinExistence type="inferred from homology"/>
<organism evidence="4 5">
    <name type="scientific">Roseburia intestinalis</name>
    <dbReference type="NCBI Taxonomy" id="166486"/>
    <lineage>
        <taxon>Bacteria</taxon>
        <taxon>Bacillati</taxon>
        <taxon>Bacillota</taxon>
        <taxon>Clostridia</taxon>
        <taxon>Lachnospirales</taxon>
        <taxon>Lachnospiraceae</taxon>
        <taxon>Roseburia</taxon>
    </lineage>
</organism>
<gene>
    <name evidence="4" type="ORF">GCK47_07675</name>
</gene>
<dbReference type="RefSeq" id="WP_157350398.1">
    <property type="nucleotide sequence ID" value="NZ_WGGT01000007.1"/>
</dbReference>
<feature type="binding site" evidence="2">
    <location>
        <position position="294"/>
    </location>
    <ligand>
        <name>Zn(2+)</name>
        <dbReference type="ChEBI" id="CHEBI:29105"/>
        <note>catalytic</note>
    </ligand>
</feature>
<dbReference type="EC" id="3.4.17.19" evidence="1"/>
<evidence type="ECO:0000256" key="1">
    <source>
        <dbReference type="PIRNR" id="PIRNR006615"/>
    </source>
</evidence>
<dbReference type="PRINTS" id="PR00998">
    <property type="entry name" value="CRBOXYPTASET"/>
</dbReference>
<dbReference type="PIRSF" id="PIRSF006615">
    <property type="entry name" value="Zn_crbxpep_Taq"/>
    <property type="match status" value="1"/>
</dbReference>
<dbReference type="Pfam" id="PF02074">
    <property type="entry name" value="Peptidase_M32"/>
    <property type="match status" value="1"/>
</dbReference>
<evidence type="ECO:0000256" key="3">
    <source>
        <dbReference type="PIRSR" id="PIRSR006615-2"/>
    </source>
</evidence>
<keyword evidence="1 4" id="KW-0121">Carboxypeptidase</keyword>
<comment type="similarity">
    <text evidence="1">Belongs to the peptidase M32 family.</text>
</comment>
<dbReference type="CDD" id="cd06460">
    <property type="entry name" value="M32_Taq"/>
    <property type="match status" value="1"/>
</dbReference>
<feature type="active site" description="Proton donor/acceptor" evidence="3">
    <location>
        <position position="265"/>
    </location>
</feature>
<dbReference type="Gene3D" id="1.10.1370.30">
    <property type="match status" value="1"/>
</dbReference>
<comment type="catalytic activity">
    <reaction evidence="1">
        <text>Release of a C-terminal amino acid with broad specificity, except for -Pro.</text>
        <dbReference type="EC" id="3.4.17.19"/>
    </reaction>
</comment>
<dbReference type="PROSITE" id="PS52034">
    <property type="entry name" value="PEPTIDASE_M32"/>
    <property type="match status" value="1"/>
</dbReference>
<dbReference type="EMBL" id="WGGT01000007">
    <property type="protein sequence ID" value="MVQ45583.1"/>
    <property type="molecule type" value="Genomic_DNA"/>
</dbReference>
<feature type="binding site" evidence="2">
    <location>
        <position position="264"/>
    </location>
    <ligand>
        <name>Zn(2+)</name>
        <dbReference type="ChEBI" id="CHEBI:29105"/>
        <note>catalytic</note>
    </ligand>
</feature>
<protein>
    <recommendedName>
        <fullName evidence="1">Metal-dependent carboxypeptidase</fullName>
        <ecNumber evidence="1">3.4.17.19</ecNumber>
    </recommendedName>
</protein>
<dbReference type="GO" id="GO:0046872">
    <property type="term" value="F:metal ion binding"/>
    <property type="evidence" value="ECO:0007669"/>
    <property type="project" value="UniProtKB-KW"/>
</dbReference>
<keyword evidence="2" id="KW-0862">Zinc</keyword>
<sequence length="505" mass="58894">MSKTLEEFEQYLDKMKKYEHINTLLYWDMKTCAPKLGQAGHIDALTYFSTESFAMSTSDELYGMLEKLKKPEEFEQLSDKMKFIVTRMQRDMEKDRRIPKDRYEVMVREQAESGNAWEEAKNASDFSIFAPHLEKMIALTREMAGYTDPGKEVYDVLLDKYEEGMDSATIDRLFGELKEALIPLVKKILAAKQPDDAKFHAYFDPDDQRKVQDLLLSYIGFSKDAGSVGETEHPFTLNFSSKDVRVTNHYYEHDPISAMFSAIHEGGHAIFEQNVNPEYDNTVAGSCHYMGVHESQSRFYENILGRNKNFWIPVYGKVQELMPQMKEISLDEFYHEINHVRNSLIRTEADEVTYCFHIILRYEMEKAIFRENIPVGNLPELWNQKMKEYLDITPANDAEGILQDMHWSDGSFGYFPSYLLGSIYDGMYLEELEKELGPVDEILKDGRILQITKWLNKKIHWYGSTRTPKEVIANVCGKEVSAEPLVRYFEKKYADIYNLDHLMEK</sequence>
<comment type="function">
    <text evidence="1">Broad specificity carboxypetidase that releases amino acids sequentially from the C-terminus, including neutral, aromatic, polar and basic residues.</text>
</comment>
<dbReference type="PANTHER" id="PTHR34217">
    <property type="entry name" value="METAL-DEPENDENT CARBOXYPEPTIDASE"/>
    <property type="match status" value="1"/>
</dbReference>